<organism evidence="5 6">
    <name type="scientific">Streptomyces umbrinus</name>
    <dbReference type="NCBI Taxonomy" id="67370"/>
    <lineage>
        <taxon>Bacteria</taxon>
        <taxon>Bacillati</taxon>
        <taxon>Actinomycetota</taxon>
        <taxon>Actinomycetes</taxon>
        <taxon>Kitasatosporales</taxon>
        <taxon>Streptomycetaceae</taxon>
        <taxon>Streptomyces</taxon>
        <taxon>Streptomyces phaeochromogenes group</taxon>
    </lineage>
</organism>
<dbReference type="EMBL" id="JAUSZI010000002">
    <property type="protein sequence ID" value="MDQ1024260.1"/>
    <property type="molecule type" value="Genomic_DNA"/>
</dbReference>
<evidence type="ECO:0000313" key="5">
    <source>
        <dbReference type="EMBL" id="MDQ1024260.1"/>
    </source>
</evidence>
<gene>
    <name evidence="5" type="ORF">QF035_001842</name>
</gene>
<dbReference type="SUPFAM" id="SSF88946">
    <property type="entry name" value="Sigma2 domain of RNA polymerase sigma factors"/>
    <property type="match status" value="1"/>
</dbReference>
<evidence type="ECO:0000313" key="6">
    <source>
        <dbReference type="Proteomes" id="UP001230328"/>
    </source>
</evidence>
<keyword evidence="6" id="KW-1185">Reference proteome</keyword>
<dbReference type="PANTHER" id="PTHR43133">
    <property type="entry name" value="RNA POLYMERASE ECF-TYPE SIGMA FACTO"/>
    <property type="match status" value="1"/>
</dbReference>
<protein>
    <submittedName>
        <fullName evidence="5">RNA polymerase sigma factor (Sigma-70 family)</fullName>
    </submittedName>
</protein>
<dbReference type="Gene3D" id="1.10.1740.10">
    <property type="match status" value="1"/>
</dbReference>
<evidence type="ECO:0000256" key="1">
    <source>
        <dbReference type="ARBA" id="ARBA00023015"/>
    </source>
</evidence>
<dbReference type="Pfam" id="PF04542">
    <property type="entry name" value="Sigma70_r2"/>
    <property type="match status" value="1"/>
</dbReference>
<keyword evidence="2" id="KW-0731">Sigma factor</keyword>
<accession>A0ABU0SL12</accession>
<dbReference type="InterPro" id="IPR013325">
    <property type="entry name" value="RNA_pol_sigma_r2"/>
</dbReference>
<keyword evidence="1" id="KW-0805">Transcription regulation</keyword>
<keyword evidence="3" id="KW-0804">Transcription</keyword>
<comment type="caution">
    <text evidence="5">The sequence shown here is derived from an EMBL/GenBank/DDBJ whole genome shotgun (WGS) entry which is preliminary data.</text>
</comment>
<feature type="domain" description="RNA polymerase sigma-70 region 2" evidence="4">
    <location>
        <begin position="53"/>
        <end position="119"/>
    </location>
</feature>
<evidence type="ECO:0000259" key="4">
    <source>
        <dbReference type="Pfam" id="PF04542"/>
    </source>
</evidence>
<evidence type="ECO:0000256" key="2">
    <source>
        <dbReference type="ARBA" id="ARBA00023082"/>
    </source>
</evidence>
<reference evidence="5 6" key="1">
    <citation type="submission" date="2023-07" db="EMBL/GenBank/DDBJ databases">
        <title>Comparative genomics of wheat-associated soil bacteria to identify genetic determinants of phenazine resistance.</title>
        <authorList>
            <person name="Mouncey N."/>
        </authorList>
    </citation>
    <scope>NUCLEOTIDE SEQUENCE [LARGE SCALE GENOMIC DNA]</scope>
    <source>
        <strain evidence="5 6">V2I4</strain>
    </source>
</reference>
<evidence type="ECO:0000256" key="3">
    <source>
        <dbReference type="ARBA" id="ARBA00023163"/>
    </source>
</evidence>
<dbReference type="InterPro" id="IPR039425">
    <property type="entry name" value="RNA_pol_sigma-70-like"/>
</dbReference>
<dbReference type="InterPro" id="IPR007627">
    <property type="entry name" value="RNA_pol_sigma70_r2"/>
</dbReference>
<dbReference type="Proteomes" id="UP001230328">
    <property type="component" value="Unassembled WGS sequence"/>
</dbReference>
<proteinExistence type="predicted"/>
<dbReference type="PANTHER" id="PTHR43133:SF25">
    <property type="entry name" value="RNA POLYMERASE SIGMA FACTOR RFAY-RELATED"/>
    <property type="match status" value="1"/>
</dbReference>
<name>A0ABU0SL12_9ACTN</name>
<sequence length="211" mass="23748">MKAPGFSLSPLGQTGAMVHGNWAETSGESGFGDRELQESQEELRRALSWEVIAGHRERLMRLVRRRLPHAQDAQDAEDCVQEAMLRAAACGDLDPERIGPFLTSVALRLCVDNHREQERSRRLLPRTADVRTPETPDEGVCDRDFGRWLLRQVYLLRGRERQVVLARAHGISTLEFARIHQISVKAAEGAFTRGRARLRLICARSMDGVVA</sequence>